<dbReference type="EMBL" id="KL363190">
    <property type="protein sequence ID" value="KFD57111.1"/>
    <property type="molecule type" value="Genomic_DNA"/>
</dbReference>
<evidence type="ECO:0000313" key="4">
    <source>
        <dbReference type="Proteomes" id="UP000030764"/>
    </source>
</evidence>
<feature type="compositionally biased region" description="Basic and acidic residues" evidence="2">
    <location>
        <begin position="202"/>
        <end position="212"/>
    </location>
</feature>
<reference evidence="3 4" key="1">
    <citation type="journal article" date="2014" name="Nat. Genet.">
        <title>Genome and transcriptome of the porcine whipworm Trichuris suis.</title>
        <authorList>
            <person name="Jex A.R."/>
            <person name="Nejsum P."/>
            <person name="Schwarz E.M."/>
            <person name="Hu L."/>
            <person name="Young N.D."/>
            <person name="Hall R.S."/>
            <person name="Korhonen P.K."/>
            <person name="Liao S."/>
            <person name="Thamsborg S."/>
            <person name="Xia J."/>
            <person name="Xu P."/>
            <person name="Wang S."/>
            <person name="Scheerlinck J.P."/>
            <person name="Hofmann A."/>
            <person name="Sternberg P.W."/>
            <person name="Wang J."/>
            <person name="Gasser R.B."/>
        </authorList>
    </citation>
    <scope>NUCLEOTIDE SEQUENCE [LARGE SCALE GENOMIC DNA]</scope>
    <source>
        <strain evidence="3">DCEP-RM93M</strain>
    </source>
</reference>
<proteinExistence type="predicted"/>
<keyword evidence="1" id="KW-0175">Coiled coil</keyword>
<evidence type="ECO:0000313" key="3">
    <source>
        <dbReference type="EMBL" id="KFD57111.1"/>
    </source>
</evidence>
<dbReference type="AlphaFoldDB" id="A0A085MIR5"/>
<organism evidence="3 4">
    <name type="scientific">Trichuris suis</name>
    <name type="common">pig whipworm</name>
    <dbReference type="NCBI Taxonomy" id="68888"/>
    <lineage>
        <taxon>Eukaryota</taxon>
        <taxon>Metazoa</taxon>
        <taxon>Ecdysozoa</taxon>
        <taxon>Nematoda</taxon>
        <taxon>Enoplea</taxon>
        <taxon>Dorylaimia</taxon>
        <taxon>Trichinellida</taxon>
        <taxon>Trichuridae</taxon>
        <taxon>Trichuris</taxon>
    </lineage>
</organism>
<name>A0A085MIR5_9BILA</name>
<dbReference type="Proteomes" id="UP000030764">
    <property type="component" value="Unassembled WGS sequence"/>
</dbReference>
<feature type="compositionally biased region" description="Basic and acidic residues" evidence="2">
    <location>
        <begin position="464"/>
        <end position="476"/>
    </location>
</feature>
<evidence type="ECO:0000256" key="2">
    <source>
        <dbReference type="SAM" id="MobiDB-lite"/>
    </source>
</evidence>
<feature type="region of interest" description="Disordered" evidence="2">
    <location>
        <begin position="202"/>
        <end position="244"/>
    </location>
</feature>
<keyword evidence="4" id="KW-1185">Reference proteome</keyword>
<evidence type="ECO:0000256" key="1">
    <source>
        <dbReference type="SAM" id="Coils"/>
    </source>
</evidence>
<protein>
    <submittedName>
        <fullName evidence="3">Uncharacterized protein</fullName>
    </submittedName>
</protein>
<feature type="coiled-coil region" evidence="1">
    <location>
        <begin position="102"/>
        <end position="200"/>
    </location>
</feature>
<feature type="region of interest" description="Disordered" evidence="2">
    <location>
        <begin position="434"/>
        <end position="481"/>
    </location>
</feature>
<accession>A0A085MIR5</accession>
<gene>
    <name evidence="3" type="ORF">M513_01996</name>
</gene>
<sequence length="817" mass="92683">MNDDNSTDSQTMGDLLSPSFDINAAYRPRNLERTVEAFRRENSSLRVEVYYLKTRLHEAGITFRSPDPEQYKLDAVIFKQKLEEKEKQLSLMRQAMPHPQARIALAEDIRQLRNQLERARSKNDALRVKCEQLEQTNKEMTVALSRANRDNMLLKDALAMMNECAPECNASLNNEKDKEISKLKAELSQMEALLKIIRQNERNSTDTVEQRETANTSTTSEVHPRGRIEKAGSSNGCQDGQARGDAIANGQAYPLSQESNKVRKDEMPASLVAPTISSPRSLPTKDHVEALQQACVKCENYERVLAAIGRSIPGQWSRYEGENGQYLVLTDRLAIRWLLKHLWSQEDNDEVTLKFSSLYEINSRLRKRAQQSCLMLTKVVQNLSASSELAKLSTLHDGMLDDLDRMHSLIRQLEVHLPNDVNFVADALHEQELTRSKVPNGDRLTPPKSPSRYGNSTGGSAANVEKETMRKSEETLKSSSLVDRTQADRAIQTTDIHCRHVGVQCQREFDIKKFFWPESMLMAFPWLRTLTSSCFSFLDTLAVVLDSDFTEDEKQPLILASCNLFREKVLPIFYALAAENLPAGATVKANEIERNVALSEREQVAELRIGSTVSSENIVSSSEETSHQVRCKSPKATVAFDLRSGTQMVFNLYSQIKHALQLLHAIQQSRNAGSLKRRLNSILLSLQLATDFAEDLLFKMNKVRLANENARVSDAKLGWILHNLNRALANVRNDSVLMGSRLRRTDGSVTMLVHENYELRAELNRCKGDLKNKQLKLVDNSKYMHRQTRGHLLVTDQIENGYHRSPHRAAKVEHYKQ</sequence>